<evidence type="ECO:0000256" key="11">
    <source>
        <dbReference type="ARBA" id="ARBA00023303"/>
    </source>
</evidence>
<evidence type="ECO:0000256" key="12">
    <source>
        <dbReference type="RuleBase" id="RU000679"/>
    </source>
</evidence>
<evidence type="ECO:0000256" key="2">
    <source>
        <dbReference type="ARBA" id="ARBA00007193"/>
    </source>
</evidence>
<dbReference type="RefSeq" id="XP_022251842.1">
    <property type="nucleotide sequence ID" value="XM_022396134.1"/>
</dbReference>
<keyword evidence="3 12" id="KW-0813">Transport</keyword>
<evidence type="ECO:0000256" key="9">
    <source>
        <dbReference type="ARBA" id="ARBA00023136"/>
    </source>
</evidence>
<accession>A0ABM1T7I6</accession>
<comment type="similarity">
    <text evidence="2 12">Belongs to the amiloride-sensitive sodium channel (TC 1.A.6) family.</text>
</comment>
<dbReference type="PANTHER" id="PTHR11690">
    <property type="entry name" value="AMILORIDE-SENSITIVE SODIUM CHANNEL-RELATED"/>
    <property type="match status" value="1"/>
</dbReference>
<evidence type="ECO:0000313" key="15">
    <source>
        <dbReference type="RefSeq" id="XP_022251842.1"/>
    </source>
</evidence>
<keyword evidence="10 12" id="KW-0739">Sodium transport</keyword>
<dbReference type="Gene3D" id="2.60.470.10">
    <property type="entry name" value="Acid-sensing ion channels like domains"/>
    <property type="match status" value="1"/>
</dbReference>
<dbReference type="PANTHER" id="PTHR11690:SF244">
    <property type="entry name" value="DEGENERIN LIKE"/>
    <property type="match status" value="1"/>
</dbReference>
<evidence type="ECO:0000256" key="5">
    <source>
        <dbReference type="ARBA" id="ARBA00022692"/>
    </source>
</evidence>
<keyword evidence="11 12" id="KW-0407">Ion channel</keyword>
<gene>
    <name evidence="15" type="primary">LOC111087876</name>
</gene>
<evidence type="ECO:0000313" key="14">
    <source>
        <dbReference type="Proteomes" id="UP000694941"/>
    </source>
</evidence>
<keyword evidence="9 13" id="KW-0472">Membrane</keyword>
<keyword evidence="6 13" id="KW-1133">Transmembrane helix</keyword>
<evidence type="ECO:0000256" key="10">
    <source>
        <dbReference type="ARBA" id="ARBA00023201"/>
    </source>
</evidence>
<dbReference type="Proteomes" id="UP000694941">
    <property type="component" value="Unplaced"/>
</dbReference>
<keyword evidence="7" id="KW-0915">Sodium</keyword>
<sequence length="331" mass="37423">MGSVKSKAIQPTTLDLTEYLKEQERNVKSTKEKQNSSHSPVNEFLLNTSLHGVSHIARSSSWCHRLVWSMVVSVCLVGFIVQVFMVIENTVTSPRMYTFVTEQENILITPDKNLPLYPAVTLCSHSPFKRLAKSSTAESLKFLGLTLGYPFVDLNIKEWVELYEALINSTETENVDLVKRWSRTSLDLSAKSDNSGYIKDKIIQYSLRCEEFFLQCNFANDMADCCVHFETVITTSGVCFTFAPNKTWQNMMIRSNVFSVDFRLPGNSVHLTEEEGVAISLHDPREFPSNSIIKNSVGIWPGMIVNLGLHLIQNDFTSKLSKLPGDIFTRC</sequence>
<keyword evidence="14" id="KW-1185">Reference proteome</keyword>
<organism evidence="14 15">
    <name type="scientific">Limulus polyphemus</name>
    <name type="common">Atlantic horseshoe crab</name>
    <dbReference type="NCBI Taxonomy" id="6850"/>
    <lineage>
        <taxon>Eukaryota</taxon>
        <taxon>Metazoa</taxon>
        <taxon>Ecdysozoa</taxon>
        <taxon>Arthropoda</taxon>
        <taxon>Chelicerata</taxon>
        <taxon>Merostomata</taxon>
        <taxon>Xiphosura</taxon>
        <taxon>Limulidae</taxon>
        <taxon>Limulus</taxon>
    </lineage>
</organism>
<comment type="subcellular location">
    <subcellularLocation>
        <location evidence="1">Membrane</location>
        <topology evidence="1">Multi-pass membrane protein</topology>
    </subcellularLocation>
</comment>
<proteinExistence type="inferred from homology"/>
<evidence type="ECO:0000256" key="4">
    <source>
        <dbReference type="ARBA" id="ARBA00022461"/>
    </source>
</evidence>
<keyword evidence="4 12" id="KW-0894">Sodium channel</keyword>
<evidence type="ECO:0000256" key="3">
    <source>
        <dbReference type="ARBA" id="ARBA00022448"/>
    </source>
</evidence>
<evidence type="ECO:0000256" key="13">
    <source>
        <dbReference type="SAM" id="Phobius"/>
    </source>
</evidence>
<evidence type="ECO:0000256" key="1">
    <source>
        <dbReference type="ARBA" id="ARBA00004141"/>
    </source>
</evidence>
<dbReference type="InterPro" id="IPR001873">
    <property type="entry name" value="ENaC"/>
</dbReference>
<name>A0ABM1T7I6_LIMPO</name>
<keyword evidence="8 12" id="KW-0406">Ion transport</keyword>
<feature type="transmembrane region" description="Helical" evidence="13">
    <location>
        <begin position="66"/>
        <end position="87"/>
    </location>
</feature>
<evidence type="ECO:0000256" key="8">
    <source>
        <dbReference type="ARBA" id="ARBA00023065"/>
    </source>
</evidence>
<dbReference type="GeneID" id="111087876"/>
<evidence type="ECO:0000256" key="6">
    <source>
        <dbReference type="ARBA" id="ARBA00022989"/>
    </source>
</evidence>
<evidence type="ECO:0000256" key="7">
    <source>
        <dbReference type="ARBA" id="ARBA00023053"/>
    </source>
</evidence>
<keyword evidence="5 12" id="KW-0812">Transmembrane</keyword>
<protein>
    <submittedName>
        <fullName evidence="15">Uncharacterized protein LOC111087876</fullName>
    </submittedName>
</protein>
<reference evidence="15" key="1">
    <citation type="submission" date="2025-08" db="UniProtKB">
        <authorList>
            <consortium name="RefSeq"/>
        </authorList>
    </citation>
    <scope>IDENTIFICATION</scope>
    <source>
        <tissue evidence="15">Muscle</tissue>
    </source>
</reference>
<dbReference type="Pfam" id="PF00858">
    <property type="entry name" value="ASC"/>
    <property type="match status" value="1"/>
</dbReference>